<organism evidence="1 2">
    <name type="scientific">Auriscalpium vulgare</name>
    <dbReference type="NCBI Taxonomy" id="40419"/>
    <lineage>
        <taxon>Eukaryota</taxon>
        <taxon>Fungi</taxon>
        <taxon>Dikarya</taxon>
        <taxon>Basidiomycota</taxon>
        <taxon>Agaricomycotina</taxon>
        <taxon>Agaricomycetes</taxon>
        <taxon>Russulales</taxon>
        <taxon>Auriscalpiaceae</taxon>
        <taxon>Auriscalpium</taxon>
    </lineage>
</organism>
<protein>
    <submittedName>
        <fullName evidence="1">Uncharacterized protein</fullName>
    </submittedName>
</protein>
<proteinExistence type="predicted"/>
<evidence type="ECO:0000313" key="1">
    <source>
        <dbReference type="EMBL" id="KAI0046674.1"/>
    </source>
</evidence>
<keyword evidence="2" id="KW-1185">Reference proteome</keyword>
<gene>
    <name evidence="1" type="ORF">FA95DRAFT_1348771</name>
</gene>
<accession>A0ACB8RQY2</accession>
<reference evidence="1" key="1">
    <citation type="submission" date="2021-02" db="EMBL/GenBank/DDBJ databases">
        <authorList>
            <consortium name="DOE Joint Genome Institute"/>
            <person name="Ahrendt S."/>
            <person name="Looney B.P."/>
            <person name="Miyauchi S."/>
            <person name="Morin E."/>
            <person name="Drula E."/>
            <person name="Courty P.E."/>
            <person name="Chicoki N."/>
            <person name="Fauchery L."/>
            <person name="Kohler A."/>
            <person name="Kuo A."/>
            <person name="Labutti K."/>
            <person name="Pangilinan J."/>
            <person name="Lipzen A."/>
            <person name="Riley R."/>
            <person name="Andreopoulos W."/>
            <person name="He G."/>
            <person name="Johnson J."/>
            <person name="Barry K.W."/>
            <person name="Grigoriev I.V."/>
            <person name="Nagy L."/>
            <person name="Hibbett D."/>
            <person name="Henrissat B."/>
            <person name="Matheny P.B."/>
            <person name="Labbe J."/>
            <person name="Martin F."/>
        </authorList>
    </citation>
    <scope>NUCLEOTIDE SEQUENCE</scope>
    <source>
        <strain evidence="1">FP105234-sp</strain>
    </source>
</reference>
<dbReference type="EMBL" id="MU275920">
    <property type="protein sequence ID" value="KAI0046674.1"/>
    <property type="molecule type" value="Genomic_DNA"/>
</dbReference>
<sequence>MTLRFRSPERIFATLANASCRAGAKAQLHPRSPRFWVSVYVYGESAARCFVLAWQNGAAHERGCTRRRSPHINIATGRCLGFTTVQVCVSAPPDGRGGRVCAMWHFGLRADEQGCSCPCDRYPAVGPLIISHDGFTASSGDAPFWFSAIHC</sequence>
<reference evidence="1" key="2">
    <citation type="journal article" date="2022" name="New Phytol.">
        <title>Evolutionary transition to the ectomycorrhizal habit in the genomes of a hyperdiverse lineage of mushroom-forming fungi.</title>
        <authorList>
            <person name="Looney B."/>
            <person name="Miyauchi S."/>
            <person name="Morin E."/>
            <person name="Drula E."/>
            <person name="Courty P.E."/>
            <person name="Kohler A."/>
            <person name="Kuo A."/>
            <person name="LaButti K."/>
            <person name="Pangilinan J."/>
            <person name="Lipzen A."/>
            <person name="Riley R."/>
            <person name="Andreopoulos W."/>
            <person name="He G."/>
            <person name="Johnson J."/>
            <person name="Nolan M."/>
            <person name="Tritt A."/>
            <person name="Barry K.W."/>
            <person name="Grigoriev I.V."/>
            <person name="Nagy L.G."/>
            <person name="Hibbett D."/>
            <person name="Henrissat B."/>
            <person name="Matheny P.B."/>
            <person name="Labbe J."/>
            <person name="Martin F.M."/>
        </authorList>
    </citation>
    <scope>NUCLEOTIDE SEQUENCE</scope>
    <source>
        <strain evidence="1">FP105234-sp</strain>
    </source>
</reference>
<comment type="caution">
    <text evidence="1">The sequence shown here is derived from an EMBL/GenBank/DDBJ whole genome shotgun (WGS) entry which is preliminary data.</text>
</comment>
<dbReference type="Proteomes" id="UP000814033">
    <property type="component" value="Unassembled WGS sequence"/>
</dbReference>
<name>A0ACB8RQY2_9AGAM</name>
<evidence type="ECO:0000313" key="2">
    <source>
        <dbReference type="Proteomes" id="UP000814033"/>
    </source>
</evidence>